<dbReference type="Pfam" id="PF13181">
    <property type="entry name" value="TPR_8"/>
    <property type="match status" value="1"/>
</dbReference>
<dbReference type="EMBL" id="JAUIZM010000009">
    <property type="protein sequence ID" value="KAK1367014.1"/>
    <property type="molecule type" value="Genomic_DNA"/>
</dbReference>
<accession>A0AAD8HGX3</accession>
<keyword evidence="4" id="KW-0472">Membrane</keyword>
<keyword evidence="1" id="KW-0677">Repeat</keyword>
<keyword evidence="2 3" id="KW-0802">TPR repeat</keyword>
<dbReference type="InterPro" id="IPR019734">
    <property type="entry name" value="TPR_rpt"/>
</dbReference>
<feature type="repeat" description="TPR" evidence="3">
    <location>
        <begin position="165"/>
        <end position="198"/>
    </location>
</feature>
<comment type="caution">
    <text evidence="5">The sequence shown here is derived from an EMBL/GenBank/DDBJ whole genome shotgun (WGS) entry which is preliminary data.</text>
</comment>
<sequence>MIADLLLQAISIIIVIFMFLYMYKIPQKYIAKYRSRSSSNTSTLQARRHFIAGAQHLSKSRSTRDISAAKLAVEEAEKAISLDPSDAASHILKALGLEMLGFKTAAIESIDVALSPLAVKSLADDERGDALYKRAELRLGVSGEERVEEVVSDLVESVKLKKENVKAFVMLGECYERKEMKEKAVEAYENAIRVDSDHKVAKEALNRLGSS</sequence>
<dbReference type="PANTHER" id="PTHR44858">
    <property type="entry name" value="TETRATRICOPEPTIDE REPEAT PROTEIN 6"/>
    <property type="match status" value="1"/>
</dbReference>
<evidence type="ECO:0000256" key="4">
    <source>
        <dbReference type="SAM" id="Phobius"/>
    </source>
</evidence>
<keyword evidence="5" id="KW-0808">Transferase</keyword>
<dbReference type="GO" id="GO:0016301">
    <property type="term" value="F:kinase activity"/>
    <property type="evidence" value="ECO:0007669"/>
    <property type="project" value="UniProtKB-KW"/>
</dbReference>
<dbReference type="SMART" id="SM00028">
    <property type="entry name" value="TPR"/>
    <property type="match status" value="1"/>
</dbReference>
<dbReference type="InterPro" id="IPR011990">
    <property type="entry name" value="TPR-like_helical_dom_sf"/>
</dbReference>
<dbReference type="SUPFAM" id="SSF48452">
    <property type="entry name" value="TPR-like"/>
    <property type="match status" value="1"/>
</dbReference>
<name>A0AAD8HGX3_9APIA</name>
<keyword evidence="5" id="KW-0418">Kinase</keyword>
<gene>
    <name evidence="5" type="ORF">POM88_042575</name>
</gene>
<evidence type="ECO:0000256" key="1">
    <source>
        <dbReference type="ARBA" id="ARBA00022737"/>
    </source>
</evidence>
<keyword evidence="4" id="KW-1133">Transmembrane helix</keyword>
<evidence type="ECO:0000256" key="3">
    <source>
        <dbReference type="PROSITE-ProRule" id="PRU00339"/>
    </source>
</evidence>
<keyword evidence="4" id="KW-0812">Transmembrane</keyword>
<evidence type="ECO:0000313" key="5">
    <source>
        <dbReference type="EMBL" id="KAK1367014.1"/>
    </source>
</evidence>
<dbReference type="Gene3D" id="1.25.40.10">
    <property type="entry name" value="Tetratricopeptide repeat domain"/>
    <property type="match status" value="1"/>
</dbReference>
<evidence type="ECO:0000313" key="6">
    <source>
        <dbReference type="Proteomes" id="UP001237642"/>
    </source>
</evidence>
<dbReference type="AlphaFoldDB" id="A0AAD8HGX3"/>
<reference evidence="5" key="1">
    <citation type="submission" date="2023-02" db="EMBL/GenBank/DDBJ databases">
        <title>Genome of toxic invasive species Heracleum sosnowskyi carries increased number of genes despite the absence of recent whole-genome duplications.</title>
        <authorList>
            <person name="Schelkunov M."/>
            <person name="Shtratnikova V."/>
            <person name="Makarenko M."/>
            <person name="Klepikova A."/>
            <person name="Omelchenko D."/>
            <person name="Novikova G."/>
            <person name="Obukhova E."/>
            <person name="Bogdanov V."/>
            <person name="Penin A."/>
            <person name="Logacheva M."/>
        </authorList>
    </citation>
    <scope>NUCLEOTIDE SEQUENCE</scope>
    <source>
        <strain evidence="5">Hsosn_3</strain>
        <tissue evidence="5">Leaf</tissue>
    </source>
</reference>
<organism evidence="5 6">
    <name type="scientific">Heracleum sosnowskyi</name>
    <dbReference type="NCBI Taxonomy" id="360622"/>
    <lineage>
        <taxon>Eukaryota</taxon>
        <taxon>Viridiplantae</taxon>
        <taxon>Streptophyta</taxon>
        <taxon>Embryophyta</taxon>
        <taxon>Tracheophyta</taxon>
        <taxon>Spermatophyta</taxon>
        <taxon>Magnoliopsida</taxon>
        <taxon>eudicotyledons</taxon>
        <taxon>Gunneridae</taxon>
        <taxon>Pentapetalae</taxon>
        <taxon>asterids</taxon>
        <taxon>campanulids</taxon>
        <taxon>Apiales</taxon>
        <taxon>Apiaceae</taxon>
        <taxon>Apioideae</taxon>
        <taxon>apioid superclade</taxon>
        <taxon>Tordylieae</taxon>
        <taxon>Tordyliinae</taxon>
        <taxon>Heracleum</taxon>
    </lineage>
</organism>
<protein>
    <submittedName>
        <fullName evidence="5">Kinase superfamily protein</fullName>
    </submittedName>
</protein>
<keyword evidence="6" id="KW-1185">Reference proteome</keyword>
<reference evidence="5" key="2">
    <citation type="submission" date="2023-05" db="EMBL/GenBank/DDBJ databases">
        <authorList>
            <person name="Schelkunov M.I."/>
        </authorList>
    </citation>
    <scope>NUCLEOTIDE SEQUENCE</scope>
    <source>
        <strain evidence="5">Hsosn_3</strain>
        <tissue evidence="5">Leaf</tissue>
    </source>
</reference>
<dbReference type="Proteomes" id="UP001237642">
    <property type="component" value="Unassembled WGS sequence"/>
</dbReference>
<proteinExistence type="predicted"/>
<dbReference type="PROSITE" id="PS50005">
    <property type="entry name" value="TPR"/>
    <property type="match status" value="1"/>
</dbReference>
<dbReference type="PANTHER" id="PTHR44858:SF1">
    <property type="entry name" value="UDP-N-ACETYLGLUCOSAMINE--PEPTIDE N-ACETYLGLUCOSAMINYLTRANSFERASE SPINDLY-RELATED"/>
    <property type="match status" value="1"/>
</dbReference>
<feature type="transmembrane region" description="Helical" evidence="4">
    <location>
        <begin position="6"/>
        <end position="23"/>
    </location>
</feature>
<evidence type="ECO:0000256" key="2">
    <source>
        <dbReference type="ARBA" id="ARBA00022803"/>
    </source>
</evidence>
<dbReference type="InterPro" id="IPR050498">
    <property type="entry name" value="Ycf3"/>
</dbReference>